<name>A0A914C4L6_9BILA</name>
<sequence>MKKYGWKWTFLDLRIVLLIVNLVSSEKCPEPKKYGYPPKKGCQKASDPNKLPHTRLQTWFTRQMFETLFPHANHGYGSHPCFPYSFEAFVIASRYFPEFGSGRSPKKILGYSISDLQKRDVAAFFAHVIQETGETRLELFNSTLSDEEAADCFYRGGFYHWYEGGPESKFFPTDRESGKKARRDMKRAGETCNEDGRYCNELVENKFWYPCNEWNLTADDGNNTIYKGCYFGRGPLQLSWNYNYGQFQHFLKINKIKVDLLNNPNLLITKMDPPLAMLASLWFYMTPQPPKPSMHDIIMGDWRPSTKNRRAGYEGSVFGPTSLVINNECDGEADEEPGPAGENRRIKAFKWFCNQLGAKPGADRTLSCKGMIDGFGIIQHKLSWQPDWANMWKEHPCDCAPAPYPGALPYYDPKFYPERFTQQNDRNRLRCVYSMYANPDMFRINKDNSPCIKHQVKIKLNKDGL</sequence>
<keyword evidence="3" id="KW-1185">Reference proteome</keyword>
<accession>A0A914C4L6</accession>
<reference evidence="4" key="1">
    <citation type="submission" date="2022-11" db="UniProtKB">
        <authorList>
            <consortium name="WormBaseParasite"/>
        </authorList>
    </citation>
    <scope>IDENTIFICATION</scope>
</reference>
<dbReference type="SUPFAM" id="SSF53955">
    <property type="entry name" value="Lysozyme-like"/>
    <property type="match status" value="1"/>
</dbReference>
<feature type="signal peptide" evidence="1">
    <location>
        <begin position="1"/>
        <end position="25"/>
    </location>
</feature>
<dbReference type="PANTHER" id="PTHR47836:SF1">
    <property type="entry name" value="GLYCO_HYDRO_19_CAT DOMAIN-CONTAINING PROTEIN"/>
    <property type="match status" value="1"/>
</dbReference>
<dbReference type="AlphaFoldDB" id="A0A914C4L6"/>
<dbReference type="GO" id="GO:0006032">
    <property type="term" value="P:chitin catabolic process"/>
    <property type="evidence" value="ECO:0007669"/>
    <property type="project" value="InterPro"/>
</dbReference>
<dbReference type="GO" id="GO:0016998">
    <property type="term" value="P:cell wall macromolecule catabolic process"/>
    <property type="evidence" value="ECO:0007669"/>
    <property type="project" value="InterPro"/>
</dbReference>
<proteinExistence type="predicted"/>
<evidence type="ECO:0000313" key="4">
    <source>
        <dbReference type="WBParaSite" id="ACRNAN_Path_267.g990.t1"/>
    </source>
</evidence>
<dbReference type="WBParaSite" id="ACRNAN_Path_267.g990.t1">
    <property type="protein sequence ID" value="ACRNAN_Path_267.g990.t1"/>
    <property type="gene ID" value="ACRNAN_Path_267.g990"/>
</dbReference>
<dbReference type="Gene3D" id="3.30.20.10">
    <property type="entry name" value="Endochitinase, domain 2"/>
    <property type="match status" value="1"/>
</dbReference>
<feature type="chain" id="PRO_5036744118" evidence="1">
    <location>
        <begin position="26"/>
        <end position="465"/>
    </location>
</feature>
<dbReference type="Pfam" id="PF00182">
    <property type="entry name" value="Glyco_hydro_19"/>
    <property type="match status" value="1"/>
</dbReference>
<dbReference type="Gene3D" id="1.10.530.10">
    <property type="match status" value="1"/>
</dbReference>
<keyword evidence="1" id="KW-0732">Signal</keyword>
<evidence type="ECO:0000256" key="1">
    <source>
        <dbReference type="SAM" id="SignalP"/>
    </source>
</evidence>
<dbReference type="PANTHER" id="PTHR47836">
    <property type="entry name" value="PROTEIN CBG09520-RELATED"/>
    <property type="match status" value="1"/>
</dbReference>
<dbReference type="InterPro" id="IPR023346">
    <property type="entry name" value="Lysozyme-like_dom_sf"/>
</dbReference>
<feature type="domain" description="Glycoside hydrolase family 19 catalytic" evidence="2">
    <location>
        <begin position="228"/>
        <end position="363"/>
    </location>
</feature>
<dbReference type="InterPro" id="IPR000726">
    <property type="entry name" value="Glyco_hydro_19_cat"/>
</dbReference>
<evidence type="ECO:0000313" key="3">
    <source>
        <dbReference type="Proteomes" id="UP000887540"/>
    </source>
</evidence>
<evidence type="ECO:0000259" key="2">
    <source>
        <dbReference type="Pfam" id="PF00182"/>
    </source>
</evidence>
<protein>
    <submittedName>
        <fullName evidence="4">Glycoside hydrolase family 19 catalytic domain-containing protein</fullName>
    </submittedName>
</protein>
<dbReference type="GO" id="GO:0004568">
    <property type="term" value="F:chitinase activity"/>
    <property type="evidence" value="ECO:0007669"/>
    <property type="project" value="InterPro"/>
</dbReference>
<organism evidence="3 4">
    <name type="scientific">Acrobeloides nanus</name>
    <dbReference type="NCBI Taxonomy" id="290746"/>
    <lineage>
        <taxon>Eukaryota</taxon>
        <taxon>Metazoa</taxon>
        <taxon>Ecdysozoa</taxon>
        <taxon>Nematoda</taxon>
        <taxon>Chromadorea</taxon>
        <taxon>Rhabditida</taxon>
        <taxon>Tylenchina</taxon>
        <taxon>Cephalobomorpha</taxon>
        <taxon>Cephaloboidea</taxon>
        <taxon>Cephalobidae</taxon>
        <taxon>Acrobeloides</taxon>
    </lineage>
</organism>
<dbReference type="Proteomes" id="UP000887540">
    <property type="component" value="Unplaced"/>
</dbReference>
<dbReference type="CDD" id="cd00325">
    <property type="entry name" value="chitinase_GH19"/>
    <property type="match status" value="1"/>
</dbReference>